<sequence>MVDETRPKGADRDEAEAATKAFDGLRNAVDKRGAATAAELKLIRQGVEALFDQVEVIQAKPDYAQDLAEIKEVCVDIADRLETIEAMPALKGGVQDFERAGSDLLRSSVTALEQKAQRFDSAAVTLQRIASHVQDRQEWWRYLFIAGGLGLVAGVLLVLFILGLLPLEVRTNVAAALVGTGRWEAGAVLMQAERPEAWAEIVQGEKLREQNRKALGRCRELARKRGVAQKCNIVVEPDIPR</sequence>
<feature type="transmembrane region" description="Helical" evidence="1">
    <location>
        <begin position="142"/>
        <end position="165"/>
    </location>
</feature>
<keyword evidence="1" id="KW-0472">Membrane</keyword>
<dbReference type="Pfam" id="PF19613">
    <property type="entry name" value="DUF6118"/>
    <property type="match status" value="1"/>
</dbReference>
<dbReference type="eggNOG" id="ENOG50332KT">
    <property type="taxonomic scope" value="Bacteria"/>
</dbReference>
<dbReference type="InterPro" id="IPR046121">
    <property type="entry name" value="DUF6118"/>
</dbReference>
<keyword evidence="1" id="KW-0812">Transmembrane</keyword>
<evidence type="ECO:0000313" key="3">
    <source>
        <dbReference type="Proteomes" id="UP000001492"/>
    </source>
</evidence>
<name>E8RPW4_ASTEC</name>
<evidence type="ECO:0000256" key="1">
    <source>
        <dbReference type="SAM" id="Phobius"/>
    </source>
</evidence>
<dbReference type="HOGENOM" id="CLU_094578_0_0_5"/>
<dbReference type="EMBL" id="CP002395">
    <property type="protein sequence ID" value="ADU13137.1"/>
    <property type="molecule type" value="Genomic_DNA"/>
</dbReference>
<dbReference type="OrthoDB" id="7277275at2"/>
<dbReference type="RefSeq" id="WP_013478969.1">
    <property type="nucleotide sequence ID" value="NC_014816.1"/>
</dbReference>
<dbReference type="STRING" id="573065.Astex_1471"/>
<dbReference type="KEGG" id="aex:Astex_1471"/>
<keyword evidence="1" id="KW-1133">Transmembrane helix</keyword>
<reference evidence="3" key="1">
    <citation type="submission" date="2010-12" db="EMBL/GenBank/DDBJ databases">
        <title>Complete sequence of chromosome 1 of Asticcacaulis excentricus CB 48.</title>
        <authorList>
            <consortium name="US DOE Joint Genome Institute"/>
            <person name="Lucas S."/>
            <person name="Copeland A."/>
            <person name="Lapidus A."/>
            <person name="Cheng J.-F."/>
            <person name="Bruce D."/>
            <person name="Goodwin L."/>
            <person name="Pitluck S."/>
            <person name="Teshima H."/>
            <person name="Davenport K."/>
            <person name="Detter J.C."/>
            <person name="Han C."/>
            <person name="Tapia R."/>
            <person name="Land M."/>
            <person name="Hauser L."/>
            <person name="Jeffries C."/>
            <person name="Kyrpides N."/>
            <person name="Ivanova N."/>
            <person name="Ovchinnikova G."/>
            <person name="Brun Y.V."/>
            <person name="Woyke T."/>
        </authorList>
    </citation>
    <scope>NUCLEOTIDE SEQUENCE [LARGE SCALE GENOMIC DNA]</scope>
    <source>
        <strain evidence="3">ATCC 15261 / DSM 4724 / KCTC 12464 / NCIMB 9791 / VKM B-1370 / CB 48</strain>
    </source>
</reference>
<dbReference type="AlphaFoldDB" id="E8RPW4"/>
<proteinExistence type="predicted"/>
<keyword evidence="3" id="KW-1185">Reference proteome</keyword>
<organism evidence="2 3">
    <name type="scientific">Asticcacaulis excentricus (strain ATCC 15261 / DSM 4724 / KCTC 12464 / NCIMB 9791 / VKM B-1370 / CB 48)</name>
    <dbReference type="NCBI Taxonomy" id="573065"/>
    <lineage>
        <taxon>Bacteria</taxon>
        <taxon>Pseudomonadati</taxon>
        <taxon>Pseudomonadota</taxon>
        <taxon>Alphaproteobacteria</taxon>
        <taxon>Caulobacterales</taxon>
        <taxon>Caulobacteraceae</taxon>
        <taxon>Asticcacaulis</taxon>
    </lineage>
</organism>
<dbReference type="Proteomes" id="UP000001492">
    <property type="component" value="Chromosome 1"/>
</dbReference>
<gene>
    <name evidence="2" type="ordered locus">Astex_1471</name>
</gene>
<evidence type="ECO:0000313" key="2">
    <source>
        <dbReference type="EMBL" id="ADU13137.1"/>
    </source>
</evidence>
<protein>
    <submittedName>
        <fullName evidence="2">Uncharacterized protein</fullName>
    </submittedName>
</protein>
<accession>E8RPW4</accession>